<dbReference type="SUPFAM" id="SSF51998">
    <property type="entry name" value="PFL-like glycyl radical enzymes"/>
    <property type="match status" value="1"/>
</dbReference>
<feature type="domain" description="PFL" evidence="5">
    <location>
        <begin position="29"/>
        <end position="691"/>
    </location>
</feature>
<dbReference type="InterPro" id="IPR004184">
    <property type="entry name" value="PFL_dom"/>
</dbReference>
<evidence type="ECO:0000256" key="3">
    <source>
        <dbReference type="PROSITE-ProRule" id="PRU00493"/>
    </source>
</evidence>
<protein>
    <submittedName>
        <fullName evidence="6">Formate C-acetyltransferase</fullName>
    </submittedName>
</protein>
<dbReference type="AlphaFoldDB" id="A0A347ZNY8"/>
<dbReference type="InterPro" id="IPR001150">
    <property type="entry name" value="Gly_radical"/>
</dbReference>
<accession>A0A347ZNY8</accession>
<dbReference type="PROSITE" id="PS51149">
    <property type="entry name" value="GLY_RADICAL_2"/>
    <property type="match status" value="1"/>
</dbReference>
<reference evidence="6 7" key="1">
    <citation type="submission" date="2018-08" db="EMBL/GenBank/DDBJ databases">
        <title>Genomic Encyclopedia of Type Strains, Phase IV (KMG-IV): sequencing the most valuable type-strain genomes for metagenomic binning, comparative biology and taxonomic classification.</title>
        <authorList>
            <person name="Goeker M."/>
        </authorList>
    </citation>
    <scope>NUCLEOTIDE SEQUENCE [LARGE SCALE GENOMIC DNA]</scope>
    <source>
        <strain evidence="6 7">DSM 23923</strain>
    </source>
</reference>
<dbReference type="GO" id="GO:0005829">
    <property type="term" value="C:cytosol"/>
    <property type="evidence" value="ECO:0007669"/>
    <property type="project" value="TreeGrafter"/>
</dbReference>
<dbReference type="Pfam" id="PF01228">
    <property type="entry name" value="Gly_radical"/>
    <property type="match status" value="1"/>
</dbReference>
<dbReference type="CDD" id="cd01677">
    <property type="entry name" value="PFL2_DhaB_BssA"/>
    <property type="match status" value="1"/>
</dbReference>
<dbReference type="GO" id="GO:0016740">
    <property type="term" value="F:transferase activity"/>
    <property type="evidence" value="ECO:0007669"/>
    <property type="project" value="UniProtKB-KW"/>
</dbReference>
<feature type="domain" description="Glycine radical" evidence="4">
    <location>
        <begin position="698"/>
        <end position="819"/>
    </location>
</feature>
<comment type="caution">
    <text evidence="6">The sequence shown here is derived from an EMBL/GenBank/DDBJ whole genome shotgun (WGS) entry which is preliminary data.</text>
</comment>
<dbReference type="EMBL" id="QUMS01000002">
    <property type="protein sequence ID" value="REG08622.1"/>
    <property type="molecule type" value="Genomic_DNA"/>
</dbReference>
<name>A0A347ZNY8_9CHLR</name>
<evidence type="ECO:0000313" key="6">
    <source>
        <dbReference type="EMBL" id="REG08622.1"/>
    </source>
</evidence>
<keyword evidence="7" id="KW-1185">Reference proteome</keyword>
<keyword evidence="1 3" id="KW-0556">Organic radical</keyword>
<sequence>MVTAKPDQLSSAIPGIENMLYEYGGEGFPRVRRVRADLMAAVPAICPERALLITESYRETEGQPMVLRRAKALERILANMSIFIEKDQLIVGNQAGQVRAAPIFPEYSIDWVIEELDRFDQRSGDVFAISEDTKEKLRGIQAFWQGKTHQEAVYADISETNMAAQRQNVIHRGGISMSGDGHIIPNHEKVLALGYRGLQKQVQENLQRDDLTEEQRDFYQAAEISLGAAIHFARRYAELAEEMARQESDPQRKAELEQIAAVNRRIFEGKAQSFHEALQVVYYCHLIMMIESNGHSFSFGRFDQYVYPYYQADIEAGRLTNPQALELITLFFIKLNSLNKVRPWDHTEFGVGYPLYSNLMVGGMKADGTDGTNPVTYLSLRAMDLTRLPEPNLSVRYWAGSPRALLNESARLIREGFGMPSLFADETVIPAMMSIGLPEEVARDYASMGCVEVAIPGRWGHRATGMTYINFGKILEIVLNNGTDPASGIQLMSVNGQSGREVHFNSYDEVWEAWKKFLKFYTDLAVESDAICDRHLKVFDADPFGSSLVDKSIERGKTLKNGGGEFDFVSQSTIGTSIIGDALAVVRKLVFDDQSVTFEQLRAALDANWEGAENQKIRKLALAVPKFGNDEDYVDEIVADVYDSYLDLLPGYHNARYGQGPIGCGYTMSTSNISSYVPYGMDVGATPDGRYAGQPVNEGASPCLGADKQGPTAVLKSVSKLPNQRMAGGQLLNMKFSPNVLKGDDNLEKFIALLEANRLLGNFHIQFNIVDSAELRDARLHPEKHPNLMVRVAGYCALFTSLIPEVQDAIIARTEQQGL</sequence>
<dbReference type="InterPro" id="IPR010098">
    <property type="entry name" value="PFL2/GDeHydtase_fam"/>
</dbReference>
<evidence type="ECO:0000259" key="5">
    <source>
        <dbReference type="PROSITE" id="PS51554"/>
    </source>
</evidence>
<proteinExistence type="predicted"/>
<evidence type="ECO:0000313" key="7">
    <source>
        <dbReference type="Proteomes" id="UP000256388"/>
    </source>
</evidence>
<dbReference type="Gene3D" id="3.20.70.20">
    <property type="match status" value="1"/>
</dbReference>
<gene>
    <name evidence="6" type="ORF">DFR64_1994</name>
</gene>
<dbReference type="Pfam" id="PF02901">
    <property type="entry name" value="PFL-like"/>
    <property type="match status" value="1"/>
</dbReference>
<dbReference type="NCBIfam" id="TIGR01774">
    <property type="entry name" value="PFL2-3"/>
    <property type="match status" value="1"/>
</dbReference>
<keyword evidence="6" id="KW-0808">Transferase</keyword>
<keyword evidence="2" id="KW-0456">Lyase</keyword>
<dbReference type="PANTHER" id="PTHR43641">
    <property type="entry name" value="FORMATE ACETYLTRANSFERASE 3-RELATED"/>
    <property type="match status" value="1"/>
</dbReference>
<dbReference type="InterPro" id="IPR051215">
    <property type="entry name" value="GRE"/>
</dbReference>
<dbReference type="PROSITE" id="PS51554">
    <property type="entry name" value="PFL"/>
    <property type="match status" value="1"/>
</dbReference>
<evidence type="ECO:0000256" key="2">
    <source>
        <dbReference type="ARBA" id="ARBA00023239"/>
    </source>
</evidence>
<evidence type="ECO:0000259" key="4">
    <source>
        <dbReference type="PROSITE" id="PS51149"/>
    </source>
</evidence>
<dbReference type="PANTHER" id="PTHR43641:SF2">
    <property type="entry name" value="DEHYDRATASE YBIW-RELATED"/>
    <property type="match status" value="1"/>
</dbReference>
<dbReference type="Proteomes" id="UP000256388">
    <property type="component" value="Unassembled WGS sequence"/>
</dbReference>
<dbReference type="GO" id="GO:0016829">
    <property type="term" value="F:lyase activity"/>
    <property type="evidence" value="ECO:0007669"/>
    <property type="project" value="UniProtKB-KW"/>
</dbReference>
<feature type="modified residue" description="Glycine radical" evidence="3">
    <location>
        <position position="794"/>
    </location>
</feature>
<evidence type="ECO:0000256" key="1">
    <source>
        <dbReference type="ARBA" id="ARBA00022818"/>
    </source>
</evidence>
<organism evidence="6 7">
    <name type="scientific">Pelolinea submarina</name>
    <dbReference type="NCBI Taxonomy" id="913107"/>
    <lineage>
        <taxon>Bacteria</taxon>
        <taxon>Bacillati</taxon>
        <taxon>Chloroflexota</taxon>
        <taxon>Anaerolineae</taxon>
        <taxon>Anaerolineales</taxon>
        <taxon>Anaerolineaceae</taxon>
        <taxon>Pelolinea</taxon>
    </lineage>
</organism>